<dbReference type="KEGG" id="thal:A1OE_1309"/>
<dbReference type="EMBL" id="CP003539">
    <property type="protein sequence ID" value="AFX99482.1"/>
    <property type="molecule type" value="Genomic_DNA"/>
</dbReference>
<sequence>MIKMFFIFILTLFRLLLKATIFNWAVLRLIGANRNNYWILNRFCIKTS</sequence>
<gene>
    <name evidence="1" type="ORF">A1OE_1309</name>
</gene>
<protein>
    <submittedName>
        <fullName evidence="1">Uncharacterized protein</fullName>
    </submittedName>
</protein>
<dbReference type="Proteomes" id="UP000010077">
    <property type="component" value="Chromosome"/>
</dbReference>
<accession>K7YPP3</accession>
<dbReference type="STRING" id="1193729.A1OE_1309"/>
<dbReference type="AlphaFoldDB" id="K7YPP3"/>
<reference evidence="1 2" key="1">
    <citation type="journal article" date="2012" name="Proc. Natl. Acad. Sci. U.S.A.">
        <title>Genome streamlining and chemical defense in a coral reef symbiosis.</title>
        <authorList>
            <person name="Kwan J.C."/>
            <person name="Donia M.S."/>
            <person name="Han A.W."/>
            <person name="Hirose E."/>
            <person name="Haygood M.G."/>
            <person name="Schmidt E.W."/>
        </authorList>
    </citation>
    <scope>NUCLEOTIDE SEQUENCE [LARGE SCALE GENOMIC DNA]</scope>
    <source>
        <strain evidence="1 2">L2</strain>
    </source>
</reference>
<evidence type="ECO:0000313" key="1">
    <source>
        <dbReference type="EMBL" id="AFX99482.1"/>
    </source>
</evidence>
<dbReference type="HOGENOM" id="CLU_3150679_0_0_5"/>
<name>K7YPP3_9PROT</name>
<keyword evidence="2" id="KW-1185">Reference proteome</keyword>
<evidence type="ECO:0000313" key="2">
    <source>
        <dbReference type="Proteomes" id="UP000010077"/>
    </source>
</evidence>
<proteinExistence type="predicted"/>
<organism evidence="1 2">
    <name type="scientific">Candidatus Endolissoclinum faulkneri L2</name>
    <dbReference type="NCBI Taxonomy" id="1193729"/>
    <lineage>
        <taxon>Bacteria</taxon>
        <taxon>Pseudomonadati</taxon>
        <taxon>Pseudomonadota</taxon>
        <taxon>Alphaproteobacteria</taxon>
        <taxon>Rhodospirillales</taxon>
        <taxon>Rhodospirillaceae</taxon>
        <taxon>Candidatus Endolissoclinum</taxon>
    </lineage>
</organism>